<dbReference type="InterPro" id="IPR043502">
    <property type="entry name" value="DNA/RNA_pol_sf"/>
</dbReference>
<dbReference type="PANTHER" id="PTHR31635">
    <property type="entry name" value="REVERSE TRANSCRIPTASE DOMAIN-CONTAINING PROTEIN-RELATED"/>
    <property type="match status" value="1"/>
</dbReference>
<dbReference type="InterPro" id="IPR036691">
    <property type="entry name" value="Endo/exonu/phosph_ase_sf"/>
</dbReference>
<reference evidence="2" key="2">
    <citation type="submission" date="2025-09" db="UniProtKB">
        <authorList>
            <consortium name="Ensembl"/>
        </authorList>
    </citation>
    <scope>IDENTIFICATION</scope>
</reference>
<protein>
    <recommendedName>
        <fullName evidence="1">Reverse transcriptase domain-containing protein</fullName>
    </recommendedName>
</protein>
<dbReference type="OrthoDB" id="6377262at2759"/>
<organism evidence="2 3">
    <name type="scientific">Leptobrachium leishanense</name>
    <name type="common">Leishan spiny toad</name>
    <dbReference type="NCBI Taxonomy" id="445787"/>
    <lineage>
        <taxon>Eukaryota</taxon>
        <taxon>Metazoa</taxon>
        <taxon>Chordata</taxon>
        <taxon>Craniata</taxon>
        <taxon>Vertebrata</taxon>
        <taxon>Euteleostomi</taxon>
        <taxon>Amphibia</taxon>
        <taxon>Batrachia</taxon>
        <taxon>Anura</taxon>
        <taxon>Pelobatoidea</taxon>
        <taxon>Megophryidae</taxon>
        <taxon>Leptobrachium</taxon>
    </lineage>
</organism>
<dbReference type="Gene3D" id="3.60.10.10">
    <property type="entry name" value="Endonuclease/exonuclease/phosphatase"/>
    <property type="match status" value="1"/>
</dbReference>
<dbReference type="PANTHER" id="PTHR31635:SF196">
    <property type="entry name" value="REVERSE TRANSCRIPTASE DOMAIN-CONTAINING PROTEIN-RELATED"/>
    <property type="match status" value="1"/>
</dbReference>
<dbReference type="SUPFAM" id="SSF56672">
    <property type="entry name" value="DNA/RNA polymerases"/>
    <property type="match status" value="1"/>
</dbReference>
<reference evidence="2" key="1">
    <citation type="submission" date="2025-08" db="UniProtKB">
        <authorList>
            <consortium name="Ensembl"/>
        </authorList>
    </citation>
    <scope>IDENTIFICATION</scope>
</reference>
<evidence type="ECO:0000313" key="3">
    <source>
        <dbReference type="Proteomes" id="UP000694569"/>
    </source>
</evidence>
<dbReference type="Proteomes" id="UP000694569">
    <property type="component" value="Unplaced"/>
</dbReference>
<dbReference type="PROSITE" id="PS50878">
    <property type="entry name" value="RT_POL"/>
    <property type="match status" value="1"/>
</dbReference>
<accession>A0A8C5QS89</accession>
<keyword evidence="3" id="KW-1185">Reference proteome</keyword>
<dbReference type="Pfam" id="PF00078">
    <property type="entry name" value="RVT_1"/>
    <property type="match status" value="1"/>
</dbReference>
<dbReference type="InterPro" id="IPR000477">
    <property type="entry name" value="RT_dom"/>
</dbReference>
<dbReference type="SUPFAM" id="SSF56219">
    <property type="entry name" value="DNase I-like"/>
    <property type="match status" value="1"/>
</dbReference>
<name>A0A8C5QS89_9ANUR</name>
<proteinExistence type="predicted"/>
<dbReference type="Ensembl" id="ENSLLET00000044033.1">
    <property type="protein sequence ID" value="ENSLLEP00000042339.1"/>
    <property type="gene ID" value="ENSLLEG00000026940.1"/>
</dbReference>
<sequence>MKQHRSLADILRRLQGFVAGTLVVAGDFNVALDPRVDSSTGRSSVPASILRHMKRSLDSLQLVDVWRAFHAGERDYTYYSTVHASYSRLDYIYVQQKEVLLTEDSEILAQTWSDHSPLLAVLSSPLYRPSERQWRLNTSLLADPTLVAEVDGALTAYFTENVTPEVSTTTIWEAHKAVIRGICISRATALKKKRADTIQRLLSAIRDLELSHHTTASSSTYATLTAKRRELNDILDADLRFAASKAKCHFALSENKPGRLLARILKKRRTATYIAKLKLPDGSTTTRPDCMLQEFQRFYQELYDMDSEPGSEPTQADIDDYLADKVVRSISPSRSSLLNDPITEMEIQAALKGLQPGKSPGPDGLPAEYYKTFSSALIPRLQSLFAAVRDGGFFHNHTLAATISVICKPGKDGAEVRNYRPISLLNTDVKLLAKILSARLAPLLPSLVHPDQVGFVPGREARDATTRALGAMGCARASRTGLLLLSTDAEKAFDRVRWSFMLSVLGRIGIRGRFLQWLSALYHFPTARVRANGALSGYIAIHNGTRQGCPLSPLIFALCLEPLLEAIRHNDNISGISGHTSCHKVSAYADDLLFMVTKPEASLPAIMRTLMTYGEVAGYKINQEKSEFLAVSLDTPTVRLVRRDYPFRFCAQRMLYLGVWLASTERQIYEANFLNILATFRRDLSEWTTRMISWLGRIAALKMNLLPRLLYLFSALPIFIPMTFFSALRTILLRFIWPSGRPRVSFAVLCRQKHRGGLALPDPRKYYYACHFSRVIDWSTPNSNKRWLDIEESLAQRPLWTIPWLPPTRNPAGTDPDPVSATLRLWHKHKLPFGLTTAISPLLPLDHNPSLMGGILPSLRRRLADGNRLRAMHVPADGNLDSLSPNEQMGPPNFLERFNFYQLTTYLRSLDHGYSLSRSPLPFEAYCLDGRSLKHGIAILYNLLQSTDTSIPSYVLRWDRELALEISEDKWTQTFTLMHRGCGATRVQENAYKIVTFWYRTPQFLHTLFPATSPMCWRCEATDGTYMHIWWSCPDLQRFWSQIRDAIGQVTDVALPLTPECFLLLHIPLPLRSLRRSVLLLMLLSARTLIPALWRTTRTPSMREWVGKVEALRSIDRLDAETRGLLPDFDRKWFYWERYTASLRLESTEV</sequence>
<feature type="domain" description="Reverse transcriptase" evidence="1">
    <location>
        <begin position="387"/>
        <end position="661"/>
    </location>
</feature>
<evidence type="ECO:0000313" key="2">
    <source>
        <dbReference type="Ensembl" id="ENSLLEP00000042339.1"/>
    </source>
</evidence>
<evidence type="ECO:0000259" key="1">
    <source>
        <dbReference type="PROSITE" id="PS50878"/>
    </source>
</evidence>
<dbReference type="CDD" id="cd01650">
    <property type="entry name" value="RT_nLTR_like"/>
    <property type="match status" value="1"/>
</dbReference>
<dbReference type="GeneTree" id="ENSGT00940000165023"/>
<dbReference type="AlphaFoldDB" id="A0A8C5QS89"/>